<reference evidence="4 5" key="1">
    <citation type="submission" date="2022-09" db="EMBL/GenBank/DDBJ databases">
        <title>Chelativorans salina sp. nov., a novel slightly halophilic bacterium isolated from a saline lake sediment enrichment.</title>
        <authorList>
            <person name="Gao L."/>
            <person name="Fang B.-Z."/>
            <person name="Li W.-J."/>
        </authorList>
    </citation>
    <scope>NUCLEOTIDE SEQUENCE [LARGE SCALE GENOMIC DNA]</scope>
    <source>
        <strain evidence="4 5">EGI FJ00035</strain>
    </source>
</reference>
<keyword evidence="3" id="KW-1133">Transmembrane helix</keyword>
<sequence length="347" mass="38786">MAEESEQKELPATQKKFREARRKGQVPQSKDLAAGFSIFVVLMYLLYAWPTMSDRLLELVNTIGSRQDDVFADASHFAIHQAIRTLLALLGPVVALTVATVILFSIIATRGPVFSSDPIKPRFEKISPAKGFKRVMSMRNVVEFVKSLIKVVFLSALLAAVLLVWLQSLFEVPGCGAGCVRGTVIGILTPLTVAVGLAFVLIGLFDMPVQSWLFRRDMRMTRTEFKRERKDLEGDPQFRQELRRLRREAVTRSTKRGLHEASLVLYGGSRLVALRYVSDDTPVPIIVAKEEGGEVATLLAQARRQNCPVVEDGELVSRMFAKARVGYDIETDVFPFVAQHLVRLKLV</sequence>
<accession>A0ABT2LQL8</accession>
<keyword evidence="5" id="KW-1185">Reference proteome</keyword>
<dbReference type="PANTHER" id="PTHR30531">
    <property type="entry name" value="FLAGELLAR BIOSYNTHETIC PROTEIN FLHB"/>
    <property type="match status" value="1"/>
</dbReference>
<gene>
    <name evidence="4" type="ORF">N5A92_17610</name>
</gene>
<comment type="similarity">
    <text evidence="1">Belongs to the type III secretion exporter family.</text>
</comment>
<feature type="transmembrane region" description="Helical" evidence="3">
    <location>
        <begin position="187"/>
        <end position="209"/>
    </location>
</feature>
<organism evidence="4 5">
    <name type="scientific">Chelativorans salis</name>
    <dbReference type="NCBI Taxonomy" id="2978478"/>
    <lineage>
        <taxon>Bacteria</taxon>
        <taxon>Pseudomonadati</taxon>
        <taxon>Pseudomonadota</taxon>
        <taxon>Alphaproteobacteria</taxon>
        <taxon>Hyphomicrobiales</taxon>
        <taxon>Phyllobacteriaceae</taxon>
        <taxon>Chelativorans</taxon>
    </lineage>
</organism>
<evidence type="ECO:0000256" key="2">
    <source>
        <dbReference type="SAM" id="MobiDB-lite"/>
    </source>
</evidence>
<dbReference type="SUPFAM" id="SSF160544">
    <property type="entry name" value="EscU C-terminal domain-like"/>
    <property type="match status" value="1"/>
</dbReference>
<dbReference type="PRINTS" id="PR00950">
    <property type="entry name" value="TYPE3IMSPROT"/>
</dbReference>
<evidence type="ECO:0000313" key="5">
    <source>
        <dbReference type="Proteomes" id="UP001320831"/>
    </source>
</evidence>
<feature type="transmembrane region" description="Helical" evidence="3">
    <location>
        <begin position="148"/>
        <end position="167"/>
    </location>
</feature>
<comment type="caution">
    <text evidence="4">The sequence shown here is derived from an EMBL/GenBank/DDBJ whole genome shotgun (WGS) entry which is preliminary data.</text>
</comment>
<dbReference type="PANTHER" id="PTHR30531:SF12">
    <property type="entry name" value="FLAGELLAR BIOSYNTHETIC PROTEIN FLHB"/>
    <property type="match status" value="1"/>
</dbReference>
<dbReference type="InterPro" id="IPR006135">
    <property type="entry name" value="T3SS_substrate_exporter"/>
</dbReference>
<evidence type="ECO:0000256" key="1">
    <source>
        <dbReference type="ARBA" id="ARBA00010690"/>
    </source>
</evidence>
<dbReference type="Pfam" id="PF01312">
    <property type="entry name" value="Bac_export_2"/>
    <property type="match status" value="1"/>
</dbReference>
<feature type="transmembrane region" description="Helical" evidence="3">
    <location>
        <begin position="86"/>
        <end position="108"/>
    </location>
</feature>
<dbReference type="RefSeq" id="WP_260905075.1">
    <property type="nucleotide sequence ID" value="NZ_JAOCZP010000005.1"/>
</dbReference>
<evidence type="ECO:0000313" key="4">
    <source>
        <dbReference type="EMBL" id="MCT7376851.1"/>
    </source>
</evidence>
<dbReference type="Gene3D" id="3.40.1690.10">
    <property type="entry name" value="secretion proteins EscU"/>
    <property type="match status" value="1"/>
</dbReference>
<dbReference type="InterPro" id="IPR029025">
    <property type="entry name" value="T3SS_substrate_exporter_C"/>
</dbReference>
<evidence type="ECO:0000256" key="3">
    <source>
        <dbReference type="SAM" id="Phobius"/>
    </source>
</evidence>
<dbReference type="Proteomes" id="UP001320831">
    <property type="component" value="Unassembled WGS sequence"/>
</dbReference>
<feature type="region of interest" description="Disordered" evidence="2">
    <location>
        <begin position="1"/>
        <end position="22"/>
    </location>
</feature>
<feature type="transmembrane region" description="Helical" evidence="3">
    <location>
        <begin position="32"/>
        <end position="49"/>
    </location>
</feature>
<keyword evidence="3" id="KW-0472">Membrane</keyword>
<name>A0ABT2LQL8_9HYPH</name>
<protein>
    <submittedName>
        <fullName evidence="4">EscU/YscU/HrcU family type III secretion system export apparatus switch protein</fullName>
    </submittedName>
</protein>
<keyword evidence="3" id="KW-0812">Transmembrane</keyword>
<proteinExistence type="inferred from homology"/>
<dbReference type="EMBL" id="JAOCZP010000005">
    <property type="protein sequence ID" value="MCT7376851.1"/>
    <property type="molecule type" value="Genomic_DNA"/>
</dbReference>